<dbReference type="EMBL" id="JBHRYQ010000001">
    <property type="protein sequence ID" value="MFC3812732.1"/>
    <property type="molecule type" value="Genomic_DNA"/>
</dbReference>
<protein>
    <submittedName>
        <fullName evidence="1">RNA polymerase sigma factor</fullName>
    </submittedName>
</protein>
<accession>A0ABV7Z0T1</accession>
<dbReference type="Proteomes" id="UP001595616">
    <property type="component" value="Unassembled WGS sequence"/>
</dbReference>
<evidence type="ECO:0000313" key="1">
    <source>
        <dbReference type="EMBL" id="MFC3812732.1"/>
    </source>
</evidence>
<dbReference type="RefSeq" id="WP_379839626.1">
    <property type="nucleotide sequence ID" value="NZ_JBHRYQ010000001.1"/>
</dbReference>
<sequence>MSDVFLSDSLILEGILAGGFSETKAIESLYNQNKAFFLKLLNEPLRLEKSKLPEDIIWEAIEAFVWNVKDGKYVSQANVPMAAYVRAIAKNLLLKYLSSENSRGNRQGIYIEENDASVADVSEAIAEKEKWDVYLEIFEKAGKNCKRILQMVYGLGYSIKEVADELISEGVFENEQVVRNAKSKCLKKVMLQIK</sequence>
<gene>
    <name evidence="1" type="ORF">ACFOOI_18865</name>
</gene>
<reference evidence="2" key="1">
    <citation type="journal article" date="2019" name="Int. J. Syst. Evol. Microbiol.">
        <title>The Global Catalogue of Microorganisms (GCM) 10K type strain sequencing project: providing services to taxonomists for standard genome sequencing and annotation.</title>
        <authorList>
            <consortium name="The Broad Institute Genomics Platform"/>
            <consortium name="The Broad Institute Genome Sequencing Center for Infectious Disease"/>
            <person name="Wu L."/>
            <person name="Ma J."/>
        </authorList>
    </citation>
    <scope>NUCLEOTIDE SEQUENCE [LARGE SCALE GENOMIC DNA]</scope>
    <source>
        <strain evidence="2">CECT 7956</strain>
    </source>
</reference>
<name>A0ABV7Z0T1_9BACT</name>
<proteinExistence type="predicted"/>
<keyword evidence="2" id="KW-1185">Reference proteome</keyword>
<organism evidence="1 2">
    <name type="scientific">Lacihabitans lacunae</name>
    <dbReference type="NCBI Taxonomy" id="1028214"/>
    <lineage>
        <taxon>Bacteria</taxon>
        <taxon>Pseudomonadati</taxon>
        <taxon>Bacteroidota</taxon>
        <taxon>Cytophagia</taxon>
        <taxon>Cytophagales</taxon>
        <taxon>Leadbetterellaceae</taxon>
        <taxon>Lacihabitans</taxon>
    </lineage>
</organism>
<evidence type="ECO:0000313" key="2">
    <source>
        <dbReference type="Proteomes" id="UP001595616"/>
    </source>
</evidence>
<comment type="caution">
    <text evidence="1">The sequence shown here is derived from an EMBL/GenBank/DDBJ whole genome shotgun (WGS) entry which is preliminary data.</text>
</comment>